<keyword evidence="17" id="KW-1208">Phospholipid metabolism</keyword>
<comment type="similarity">
    <text evidence="5 18">Belongs to the CDS family.</text>
</comment>
<evidence type="ECO:0000256" key="6">
    <source>
        <dbReference type="ARBA" id="ARBA00012487"/>
    </source>
</evidence>
<dbReference type="RefSeq" id="WP_184147313.1">
    <property type="nucleotide sequence ID" value="NZ_JACHFM010000001.1"/>
</dbReference>
<evidence type="ECO:0000313" key="20">
    <source>
        <dbReference type="EMBL" id="MBB5220887.1"/>
    </source>
</evidence>
<gene>
    <name evidence="20" type="ORF">HNP73_000808</name>
</gene>
<evidence type="ECO:0000256" key="1">
    <source>
        <dbReference type="ARBA" id="ARBA00001698"/>
    </source>
</evidence>
<keyword evidence="10 18" id="KW-0808">Transferase</keyword>
<dbReference type="EMBL" id="JACHFM010000001">
    <property type="protein sequence ID" value="MBB5220887.1"/>
    <property type="molecule type" value="Genomic_DNA"/>
</dbReference>
<dbReference type="Pfam" id="PF01148">
    <property type="entry name" value="CTP_transf_1"/>
    <property type="match status" value="1"/>
</dbReference>
<keyword evidence="9" id="KW-0444">Lipid biosynthesis</keyword>
<dbReference type="EC" id="2.7.7.41" evidence="6 18"/>
<reference evidence="20 21" key="1">
    <citation type="submission" date="2020-08" db="EMBL/GenBank/DDBJ databases">
        <title>Genomic Encyclopedia of Type Strains, Phase IV (KMG-IV): sequencing the most valuable type-strain genomes for metagenomic binning, comparative biology and taxonomic classification.</title>
        <authorList>
            <person name="Goeker M."/>
        </authorList>
    </citation>
    <scope>NUCLEOTIDE SEQUENCE [LARGE SCALE GENOMIC DNA]</scope>
    <source>
        <strain evidence="20 21">DSM 101730</strain>
    </source>
</reference>
<dbReference type="GO" id="GO:0005886">
    <property type="term" value="C:plasma membrane"/>
    <property type="evidence" value="ECO:0007669"/>
    <property type="project" value="UniProtKB-SubCell"/>
</dbReference>
<dbReference type="GO" id="GO:0016024">
    <property type="term" value="P:CDP-diacylglycerol biosynthetic process"/>
    <property type="evidence" value="ECO:0007669"/>
    <property type="project" value="UniProtKB-UniPathway"/>
</dbReference>
<dbReference type="AlphaFoldDB" id="A0A840SG99"/>
<evidence type="ECO:0000256" key="4">
    <source>
        <dbReference type="ARBA" id="ARBA00005189"/>
    </source>
</evidence>
<evidence type="ECO:0000256" key="18">
    <source>
        <dbReference type="RuleBase" id="RU003938"/>
    </source>
</evidence>
<keyword evidence="16" id="KW-0594">Phospholipid biosynthesis</keyword>
<keyword evidence="15 19" id="KW-0472">Membrane</keyword>
<name>A0A840SG99_9RHOB</name>
<comment type="pathway">
    <text evidence="4">Lipid metabolism.</text>
</comment>
<feature type="transmembrane region" description="Helical" evidence="19">
    <location>
        <begin position="137"/>
        <end position="158"/>
    </location>
</feature>
<evidence type="ECO:0000256" key="15">
    <source>
        <dbReference type="ARBA" id="ARBA00023136"/>
    </source>
</evidence>
<dbReference type="Proteomes" id="UP000549457">
    <property type="component" value="Unassembled WGS sequence"/>
</dbReference>
<evidence type="ECO:0000256" key="7">
    <source>
        <dbReference type="ARBA" id="ARBA00019373"/>
    </source>
</evidence>
<keyword evidence="11 18" id="KW-0812">Transmembrane</keyword>
<keyword evidence="8" id="KW-1003">Cell membrane</keyword>
<evidence type="ECO:0000256" key="10">
    <source>
        <dbReference type="ARBA" id="ARBA00022679"/>
    </source>
</evidence>
<feature type="transmembrane region" description="Helical" evidence="19">
    <location>
        <begin position="179"/>
        <end position="200"/>
    </location>
</feature>
<comment type="catalytic activity">
    <reaction evidence="1 18">
        <text>a 1,2-diacyl-sn-glycero-3-phosphate + CTP + H(+) = a CDP-1,2-diacyl-sn-glycerol + diphosphate</text>
        <dbReference type="Rhea" id="RHEA:16229"/>
        <dbReference type="ChEBI" id="CHEBI:15378"/>
        <dbReference type="ChEBI" id="CHEBI:33019"/>
        <dbReference type="ChEBI" id="CHEBI:37563"/>
        <dbReference type="ChEBI" id="CHEBI:58332"/>
        <dbReference type="ChEBI" id="CHEBI:58608"/>
        <dbReference type="EC" id="2.7.7.41"/>
    </reaction>
</comment>
<accession>A0A840SG99</accession>
<evidence type="ECO:0000256" key="2">
    <source>
        <dbReference type="ARBA" id="ARBA00004651"/>
    </source>
</evidence>
<dbReference type="PANTHER" id="PTHR46382">
    <property type="entry name" value="PHOSPHATIDATE CYTIDYLYLTRANSFERASE"/>
    <property type="match status" value="1"/>
</dbReference>
<evidence type="ECO:0000256" key="11">
    <source>
        <dbReference type="ARBA" id="ARBA00022692"/>
    </source>
</evidence>
<keyword evidence="13 19" id="KW-1133">Transmembrane helix</keyword>
<keyword evidence="12 18" id="KW-0548">Nucleotidyltransferase</keyword>
<evidence type="ECO:0000256" key="17">
    <source>
        <dbReference type="ARBA" id="ARBA00023264"/>
    </source>
</evidence>
<dbReference type="PROSITE" id="PS01315">
    <property type="entry name" value="CDS"/>
    <property type="match status" value="1"/>
</dbReference>
<evidence type="ECO:0000256" key="19">
    <source>
        <dbReference type="SAM" id="Phobius"/>
    </source>
</evidence>
<proteinExistence type="inferred from homology"/>
<evidence type="ECO:0000256" key="12">
    <source>
        <dbReference type="ARBA" id="ARBA00022695"/>
    </source>
</evidence>
<feature type="transmembrane region" description="Helical" evidence="19">
    <location>
        <begin position="64"/>
        <end position="82"/>
    </location>
</feature>
<organism evidence="20 21">
    <name type="scientific">Amaricoccus macauensis</name>
    <dbReference type="NCBI Taxonomy" id="57001"/>
    <lineage>
        <taxon>Bacteria</taxon>
        <taxon>Pseudomonadati</taxon>
        <taxon>Pseudomonadota</taxon>
        <taxon>Alphaproteobacteria</taxon>
        <taxon>Rhodobacterales</taxon>
        <taxon>Paracoccaceae</taxon>
        <taxon>Amaricoccus</taxon>
    </lineage>
</organism>
<dbReference type="InterPro" id="IPR000374">
    <property type="entry name" value="PC_trans"/>
</dbReference>
<evidence type="ECO:0000256" key="5">
    <source>
        <dbReference type="ARBA" id="ARBA00010185"/>
    </source>
</evidence>
<comment type="pathway">
    <text evidence="3 18">Phospholipid metabolism; CDP-diacylglycerol biosynthesis; CDP-diacylglycerol from sn-glycerol 3-phosphate: step 3/3.</text>
</comment>
<feature type="transmembrane region" description="Helical" evidence="19">
    <location>
        <begin position="112"/>
        <end position="131"/>
    </location>
</feature>
<evidence type="ECO:0000313" key="21">
    <source>
        <dbReference type="Proteomes" id="UP000549457"/>
    </source>
</evidence>
<evidence type="ECO:0000256" key="13">
    <source>
        <dbReference type="ARBA" id="ARBA00022989"/>
    </source>
</evidence>
<evidence type="ECO:0000256" key="16">
    <source>
        <dbReference type="ARBA" id="ARBA00023209"/>
    </source>
</evidence>
<feature type="transmembrane region" description="Helical" evidence="19">
    <location>
        <begin position="88"/>
        <end position="105"/>
    </location>
</feature>
<keyword evidence="21" id="KW-1185">Reference proteome</keyword>
<evidence type="ECO:0000256" key="8">
    <source>
        <dbReference type="ARBA" id="ARBA00022475"/>
    </source>
</evidence>
<comment type="caution">
    <text evidence="20">The sequence shown here is derived from an EMBL/GenBank/DDBJ whole genome shotgun (WGS) entry which is preliminary data.</text>
</comment>
<evidence type="ECO:0000256" key="3">
    <source>
        <dbReference type="ARBA" id="ARBA00005119"/>
    </source>
</evidence>
<dbReference type="PANTHER" id="PTHR46382:SF1">
    <property type="entry name" value="PHOSPHATIDATE CYTIDYLYLTRANSFERASE"/>
    <property type="match status" value="1"/>
</dbReference>
<dbReference type="GO" id="GO:0004605">
    <property type="term" value="F:phosphatidate cytidylyltransferase activity"/>
    <property type="evidence" value="ECO:0007669"/>
    <property type="project" value="UniProtKB-EC"/>
</dbReference>
<evidence type="ECO:0000256" key="9">
    <source>
        <dbReference type="ARBA" id="ARBA00022516"/>
    </source>
</evidence>
<keyword evidence="14" id="KW-0443">Lipid metabolism</keyword>
<dbReference type="UniPathway" id="UPA00557">
    <property type="reaction ID" value="UER00614"/>
</dbReference>
<evidence type="ECO:0000256" key="14">
    <source>
        <dbReference type="ARBA" id="ARBA00023098"/>
    </source>
</evidence>
<comment type="subcellular location">
    <subcellularLocation>
        <location evidence="2">Cell membrane</location>
        <topology evidence="2">Multi-pass membrane protein</topology>
    </subcellularLocation>
</comment>
<sequence length="272" mass="28426">MSDAPSRPVRFADLGLRVASGLVLAVLAFLNLWAGGGWAAAFISLAFVLMFWELHRMATGSQALTAPSLVVPCVAGVLALLATACWGTPTGLGVLAIGTVLVALVGGARRDWLTAGFLYMALGMGALIAFRNREPEGVWLILWLVLVVVAADVGAYFVGRRMGGRKLWPAVSPGKTWSGAIGGLVFAGATGLIFGLLAGWPPLRIGLLSLGIAVCSQMGDLLESAVKRRFNVKDSSRLIPGHGGVMDRLDGIMGGIWFFAICHSLGVNALGQ</sequence>
<protein>
    <recommendedName>
        <fullName evidence="7 18">Phosphatidate cytidylyltransferase</fullName>
        <ecNumber evidence="6 18">2.7.7.41</ecNumber>
    </recommendedName>
</protein>